<keyword evidence="1" id="KW-0812">Transmembrane</keyword>
<evidence type="ECO:0000256" key="1">
    <source>
        <dbReference type="SAM" id="Phobius"/>
    </source>
</evidence>
<name>A0AA37BQ60_9ARCH</name>
<accession>A0AA37BQ60</accession>
<organism evidence="2 3">
    <name type="scientific">Thermogymnomonas acidicola</name>
    <dbReference type="NCBI Taxonomy" id="399579"/>
    <lineage>
        <taxon>Archaea</taxon>
        <taxon>Methanobacteriati</taxon>
        <taxon>Thermoplasmatota</taxon>
        <taxon>Thermoplasmata</taxon>
        <taxon>Thermoplasmatales</taxon>
        <taxon>Thermogymnomonas</taxon>
    </lineage>
</organism>
<comment type="caution">
    <text evidence="2">The sequence shown here is derived from an EMBL/GenBank/DDBJ whole genome shotgun (WGS) entry which is preliminary data.</text>
</comment>
<protein>
    <submittedName>
        <fullName evidence="2">Uncharacterized protein</fullName>
    </submittedName>
</protein>
<proteinExistence type="predicted"/>
<feature type="transmembrane region" description="Helical" evidence="1">
    <location>
        <begin position="97"/>
        <end position="119"/>
    </location>
</feature>
<reference evidence="2" key="1">
    <citation type="journal article" date="2014" name="Int. J. Syst. Evol. Microbiol.">
        <title>Complete genome sequence of Corynebacterium casei LMG S-19264T (=DSM 44701T), isolated from a smear-ripened cheese.</title>
        <authorList>
            <consortium name="US DOE Joint Genome Institute (JGI-PGF)"/>
            <person name="Walter F."/>
            <person name="Albersmeier A."/>
            <person name="Kalinowski J."/>
            <person name="Ruckert C."/>
        </authorList>
    </citation>
    <scope>NUCLEOTIDE SEQUENCE</scope>
    <source>
        <strain evidence="2">JCM 13583</strain>
    </source>
</reference>
<keyword evidence="1" id="KW-0472">Membrane</keyword>
<reference evidence="2" key="2">
    <citation type="submission" date="2022-09" db="EMBL/GenBank/DDBJ databases">
        <authorList>
            <person name="Sun Q."/>
            <person name="Ohkuma M."/>
        </authorList>
    </citation>
    <scope>NUCLEOTIDE SEQUENCE</scope>
    <source>
        <strain evidence="2">JCM 13583</strain>
    </source>
</reference>
<keyword evidence="1" id="KW-1133">Transmembrane helix</keyword>
<evidence type="ECO:0000313" key="3">
    <source>
        <dbReference type="Proteomes" id="UP000632195"/>
    </source>
</evidence>
<feature type="transmembrane region" description="Helical" evidence="1">
    <location>
        <begin position="125"/>
        <end position="148"/>
    </location>
</feature>
<dbReference type="EMBL" id="BMNY01000001">
    <property type="protein sequence ID" value="GGM66280.1"/>
    <property type="molecule type" value="Genomic_DNA"/>
</dbReference>
<evidence type="ECO:0000313" key="2">
    <source>
        <dbReference type="EMBL" id="GGM66280.1"/>
    </source>
</evidence>
<sequence length="161" mass="18364">MAQIRIKGRLESVYKTRTVIIISAAATVLIVNRYIDAFGGLIIVERFQAFFSQTSLISFYGSIIGLLLAAYAVFVTMIPNFHHESLRQPIFSQVNRLFSFTIIVGIVLMLTTFTVGVSNVEQTRYFTYLMIFLFLSLLVGLIFCVLTLSDMFQILRRRGER</sequence>
<dbReference type="AlphaFoldDB" id="A0AA37BQ60"/>
<gene>
    <name evidence="2" type="ORF">GCM10007108_00670</name>
</gene>
<dbReference type="Proteomes" id="UP000632195">
    <property type="component" value="Unassembled WGS sequence"/>
</dbReference>
<keyword evidence="3" id="KW-1185">Reference proteome</keyword>
<feature type="transmembrane region" description="Helical" evidence="1">
    <location>
        <begin position="20"/>
        <end position="44"/>
    </location>
</feature>
<feature type="transmembrane region" description="Helical" evidence="1">
    <location>
        <begin position="56"/>
        <end position="76"/>
    </location>
</feature>
<dbReference type="RefSeq" id="WP_188679336.1">
    <property type="nucleotide sequence ID" value="NZ_BMNY01000001.1"/>
</dbReference>